<evidence type="ECO:0000313" key="5">
    <source>
        <dbReference type="Proteomes" id="UP000521872"/>
    </source>
</evidence>
<dbReference type="Proteomes" id="UP000521872">
    <property type="component" value="Unassembled WGS sequence"/>
</dbReference>
<evidence type="ECO:0000259" key="3">
    <source>
        <dbReference type="Pfam" id="PF01464"/>
    </source>
</evidence>
<organism evidence="4 5">
    <name type="scientific">Agrocybe pediades</name>
    <dbReference type="NCBI Taxonomy" id="84607"/>
    <lineage>
        <taxon>Eukaryota</taxon>
        <taxon>Fungi</taxon>
        <taxon>Dikarya</taxon>
        <taxon>Basidiomycota</taxon>
        <taxon>Agaricomycotina</taxon>
        <taxon>Agaricomycetes</taxon>
        <taxon>Agaricomycetidae</taxon>
        <taxon>Agaricales</taxon>
        <taxon>Agaricineae</taxon>
        <taxon>Strophariaceae</taxon>
        <taxon>Agrocybe</taxon>
    </lineage>
</organism>
<protein>
    <recommendedName>
        <fullName evidence="3">Transglycosylase SLT domain-containing protein</fullName>
    </recommendedName>
</protein>
<accession>A0A8H4R1P8</accession>
<feature type="domain" description="Transglycosylase SLT" evidence="3">
    <location>
        <begin position="190"/>
        <end position="285"/>
    </location>
</feature>
<evidence type="ECO:0000313" key="4">
    <source>
        <dbReference type="EMBL" id="KAF4620754.1"/>
    </source>
</evidence>
<feature type="region of interest" description="Disordered" evidence="1">
    <location>
        <begin position="58"/>
        <end position="120"/>
    </location>
</feature>
<sequence length="335" mass="35153">MRLITSTLALFLSLSLVNAASVHDHAAVAARHNRIGLSLRETSLDIELRATSSGVKRCINRKNKNSNSSSGVSSSASSSTPAAVKPTSSKASAKPASTPKPTQKAAPPAPPQTNGLLVSSACGGSRATKQITTISGPNGHIDWLNCGFESPGGWQPPHVGVHDIITESLSTALQNPSSPFQACGKYIWLFEKYGNMHDIPPIIMASFAMQESGCNPATVGGGGEQGLMQITKEKCAGAPGGDCKDPEFNIATATKFFAQTLSNSGGNILQAAGQYNGWHIGLTKWAAFAAANSACCRCQNNGDYLMQFFNGWILNVNAYSSSLPLGKYFNLKVCG</sequence>
<keyword evidence="2" id="KW-0732">Signal</keyword>
<dbReference type="InterPro" id="IPR008258">
    <property type="entry name" value="Transglycosylase_SLT_dom_1"/>
</dbReference>
<dbReference type="Pfam" id="PF01464">
    <property type="entry name" value="SLT"/>
    <property type="match status" value="1"/>
</dbReference>
<dbReference type="Gene3D" id="1.10.530.10">
    <property type="match status" value="1"/>
</dbReference>
<gene>
    <name evidence="4" type="ORF">D9613_000401</name>
</gene>
<dbReference type="SUPFAM" id="SSF53955">
    <property type="entry name" value="Lysozyme-like"/>
    <property type="match status" value="1"/>
</dbReference>
<dbReference type="InterPro" id="IPR023346">
    <property type="entry name" value="Lysozyme-like_dom_sf"/>
</dbReference>
<feature type="chain" id="PRO_5034348265" description="Transglycosylase SLT domain-containing protein" evidence="2">
    <location>
        <begin position="20"/>
        <end position="335"/>
    </location>
</feature>
<comment type="caution">
    <text evidence="4">The sequence shown here is derived from an EMBL/GenBank/DDBJ whole genome shotgun (WGS) entry which is preliminary data.</text>
</comment>
<name>A0A8H4R1P8_9AGAR</name>
<proteinExistence type="predicted"/>
<dbReference type="AlphaFoldDB" id="A0A8H4R1P8"/>
<reference evidence="4 5" key="1">
    <citation type="submission" date="2019-12" db="EMBL/GenBank/DDBJ databases">
        <authorList>
            <person name="Floudas D."/>
            <person name="Bentzer J."/>
            <person name="Ahren D."/>
            <person name="Johansson T."/>
            <person name="Persson P."/>
            <person name="Tunlid A."/>
        </authorList>
    </citation>
    <scope>NUCLEOTIDE SEQUENCE [LARGE SCALE GENOMIC DNA]</scope>
    <source>
        <strain evidence="4 5">CBS 102.39</strain>
    </source>
</reference>
<feature type="signal peptide" evidence="2">
    <location>
        <begin position="1"/>
        <end position="19"/>
    </location>
</feature>
<feature type="compositionally biased region" description="Low complexity" evidence="1">
    <location>
        <begin position="65"/>
        <end position="106"/>
    </location>
</feature>
<evidence type="ECO:0000256" key="2">
    <source>
        <dbReference type="SAM" id="SignalP"/>
    </source>
</evidence>
<dbReference type="EMBL" id="JAACJL010000015">
    <property type="protein sequence ID" value="KAF4620754.1"/>
    <property type="molecule type" value="Genomic_DNA"/>
</dbReference>
<keyword evidence="5" id="KW-1185">Reference proteome</keyword>
<evidence type="ECO:0000256" key="1">
    <source>
        <dbReference type="SAM" id="MobiDB-lite"/>
    </source>
</evidence>